<dbReference type="AlphaFoldDB" id="A0A8J7VVQ2"/>
<sequence length="263" mass="27544">MRHLALACAAALALAAPAADAHQGVQISSEECGFSTPYDVRIGPSGLALTREDGAPSEVLIHDGVLRIDGAALATGAADALRLRRIEAGARALMPQVAAIAREAVDIAFDAFAAVIEGMTGSTSRIERIQEFRASALARVDASLGDGVWDQDLFDEAFAADIEAAAEEFAGSMVRSALWTVLLPGGEGRLERRLAAMEADLDTRMEARADELETRADALCEEVAALHALQESLEIRLDGGAPLRLIEMTAAPAVAAAGQDEGR</sequence>
<keyword evidence="1" id="KW-0175">Coiled coil</keyword>
<name>A0A8J7VVQ2_9GAMM</name>
<evidence type="ECO:0000313" key="4">
    <source>
        <dbReference type="EMBL" id="MBS7458649.1"/>
    </source>
</evidence>
<dbReference type="InterPro" id="IPR021307">
    <property type="entry name" value="DUF2884"/>
</dbReference>
<reference evidence="3" key="2">
    <citation type="submission" date="2021-04" db="EMBL/GenBank/DDBJ databases">
        <authorList>
            <person name="Karlyshev A.V."/>
        </authorList>
    </citation>
    <scope>NUCLEOTIDE SEQUENCE</scope>
    <source>
        <strain evidence="3">LMG 29479</strain>
    </source>
</reference>
<protein>
    <submittedName>
        <fullName evidence="3">DUF2884 family protein</fullName>
    </submittedName>
</protein>
<proteinExistence type="predicted"/>
<dbReference type="Proteomes" id="UP000675747">
    <property type="component" value="Unassembled WGS sequence"/>
</dbReference>
<feature type="chain" id="PRO_5042774268" evidence="2">
    <location>
        <begin position="22"/>
        <end position="263"/>
    </location>
</feature>
<evidence type="ECO:0000313" key="5">
    <source>
        <dbReference type="Proteomes" id="UP000675747"/>
    </source>
</evidence>
<dbReference type="EMBL" id="JAGQFT010000075">
    <property type="protein sequence ID" value="MBR0562798.1"/>
    <property type="molecule type" value="Genomic_DNA"/>
</dbReference>
<feature type="coiled-coil region" evidence="1">
    <location>
        <begin position="202"/>
        <end position="229"/>
    </location>
</feature>
<comment type="caution">
    <text evidence="3">The sequence shown here is derived from an EMBL/GenBank/DDBJ whole genome shotgun (WGS) entry which is preliminary data.</text>
</comment>
<evidence type="ECO:0000256" key="1">
    <source>
        <dbReference type="SAM" id="Coils"/>
    </source>
</evidence>
<accession>A0A8J7VVQ2</accession>
<gene>
    <name evidence="4" type="ORF">KB893_016025</name>
    <name evidence="3" type="ORF">KB893_09765</name>
</gene>
<feature type="signal peptide" evidence="2">
    <location>
        <begin position="1"/>
        <end position="21"/>
    </location>
</feature>
<evidence type="ECO:0000256" key="2">
    <source>
        <dbReference type="SAM" id="SignalP"/>
    </source>
</evidence>
<keyword evidence="5" id="KW-1185">Reference proteome</keyword>
<evidence type="ECO:0000313" key="3">
    <source>
        <dbReference type="EMBL" id="MBR0562798.1"/>
    </source>
</evidence>
<dbReference type="Pfam" id="PF11101">
    <property type="entry name" value="DUF2884"/>
    <property type="match status" value="1"/>
</dbReference>
<dbReference type="EMBL" id="JAGQFT020000013">
    <property type="protein sequence ID" value="MBS7458649.1"/>
    <property type="molecule type" value="Genomic_DNA"/>
</dbReference>
<organism evidence="3">
    <name type="scientific">Coralloluteibacterium stylophorae</name>
    <dbReference type="NCBI Taxonomy" id="1776034"/>
    <lineage>
        <taxon>Bacteria</taxon>
        <taxon>Pseudomonadati</taxon>
        <taxon>Pseudomonadota</taxon>
        <taxon>Gammaproteobacteria</taxon>
        <taxon>Lysobacterales</taxon>
        <taxon>Lysobacteraceae</taxon>
        <taxon>Coralloluteibacterium</taxon>
    </lineage>
</organism>
<reference evidence="4 5" key="1">
    <citation type="journal article" date="2021" name="Microbiol. Resour. Announc.">
        <title>Draft Genome Sequence of Coralloluteibacterium stylophorae LMG 29479T.</title>
        <authorList>
            <person name="Karlyshev A.V."/>
            <person name="Kudryashova E.B."/>
            <person name="Ariskina E.V."/>
            <person name="Conroy A.P."/>
            <person name="Abidueva E.Y."/>
        </authorList>
    </citation>
    <scope>NUCLEOTIDE SEQUENCE [LARGE SCALE GENOMIC DNA]</scope>
    <source>
        <strain evidence="4 5">LMG 29479</strain>
    </source>
</reference>
<keyword evidence="2" id="KW-0732">Signal</keyword>
<dbReference type="RefSeq" id="WP_211926725.1">
    <property type="nucleotide sequence ID" value="NZ_JAGQFT020000013.1"/>
</dbReference>